<protein>
    <submittedName>
        <fullName evidence="3">Uncharacterized protein</fullName>
    </submittedName>
</protein>
<dbReference type="AlphaFoldDB" id="A0A1G8FS06"/>
<dbReference type="EMBL" id="FNDU01000003">
    <property type="protein sequence ID" value="SDH84914.1"/>
    <property type="molecule type" value="Genomic_DNA"/>
</dbReference>
<feature type="compositionally biased region" description="Polar residues" evidence="1">
    <location>
        <begin position="59"/>
        <end position="73"/>
    </location>
</feature>
<dbReference type="RefSeq" id="WP_091582272.1">
    <property type="nucleotide sequence ID" value="NZ_FNDU01000003.1"/>
</dbReference>
<reference evidence="3 4" key="1">
    <citation type="submission" date="2016-10" db="EMBL/GenBank/DDBJ databases">
        <authorList>
            <person name="de Groot N.N."/>
        </authorList>
    </citation>
    <scope>NUCLEOTIDE SEQUENCE [LARGE SCALE GENOMIC DNA]</scope>
    <source>
        <strain evidence="4">P4B,CCM 7963,CECT 7998,DSM 25260,IBRC-M 10614,KCTC 13821</strain>
    </source>
</reference>
<feature type="signal peptide" evidence="2">
    <location>
        <begin position="1"/>
        <end position="23"/>
    </location>
</feature>
<dbReference type="OrthoDB" id="2830979at2"/>
<proteinExistence type="predicted"/>
<name>A0A1G8FS06_9BACI</name>
<feature type="region of interest" description="Disordered" evidence="1">
    <location>
        <begin position="27"/>
        <end position="201"/>
    </location>
</feature>
<organism evidence="3 4">
    <name type="scientific">Alteribacillus bidgolensis</name>
    <dbReference type="NCBI Taxonomy" id="930129"/>
    <lineage>
        <taxon>Bacteria</taxon>
        <taxon>Bacillati</taxon>
        <taxon>Bacillota</taxon>
        <taxon>Bacilli</taxon>
        <taxon>Bacillales</taxon>
        <taxon>Bacillaceae</taxon>
        <taxon>Alteribacillus</taxon>
    </lineage>
</organism>
<feature type="chain" id="PRO_5039075765" evidence="2">
    <location>
        <begin position="24"/>
        <end position="284"/>
    </location>
</feature>
<evidence type="ECO:0000256" key="2">
    <source>
        <dbReference type="SAM" id="SignalP"/>
    </source>
</evidence>
<feature type="compositionally biased region" description="Basic and acidic residues" evidence="1">
    <location>
        <begin position="74"/>
        <end position="92"/>
    </location>
</feature>
<accession>A0A1G8FS06</accession>
<feature type="compositionally biased region" description="Basic and acidic residues" evidence="1">
    <location>
        <begin position="162"/>
        <end position="180"/>
    </location>
</feature>
<evidence type="ECO:0000313" key="4">
    <source>
        <dbReference type="Proteomes" id="UP000199017"/>
    </source>
</evidence>
<evidence type="ECO:0000313" key="3">
    <source>
        <dbReference type="EMBL" id="SDH84914.1"/>
    </source>
</evidence>
<dbReference type="Proteomes" id="UP000199017">
    <property type="component" value="Unassembled WGS sequence"/>
</dbReference>
<sequence length="284" mass="31937">MNVRITVFLPLLFLLAVSLPAQAIAEKGGNPSREKGNVVQQDQVPEAVHTKANKDNAKKQSAQTNKNQNADTSIENKGKSRDVSDDTKHQSTKENNSQKGSTSVEKKRKSKGLPDQANEKAKEAVHKKVQHKEKETKSDRSPQKQKGKEKQKEPVSAQDTAPHSREKVQTNNKRQFEKSNVEPASEPNASERPQQDLPSPLPAKKEWELHILQAQQSMKIHVGSANDYKGGSKTKLDFLYGETVRLGVRWKQPFVKRHHIFRNQWVNAPPTPPPKLAPSFLRHV</sequence>
<evidence type="ECO:0000256" key="1">
    <source>
        <dbReference type="SAM" id="MobiDB-lite"/>
    </source>
</evidence>
<feature type="compositionally biased region" description="Basic and acidic residues" evidence="1">
    <location>
        <begin position="48"/>
        <end position="58"/>
    </location>
</feature>
<gene>
    <name evidence="3" type="ORF">SAMN05216352_10360</name>
</gene>
<feature type="compositionally biased region" description="Basic and acidic residues" evidence="1">
    <location>
        <begin position="117"/>
        <end position="153"/>
    </location>
</feature>
<keyword evidence="4" id="KW-1185">Reference proteome</keyword>
<keyword evidence="2" id="KW-0732">Signal</keyword>
<feature type="compositionally biased region" description="Polar residues" evidence="1">
    <location>
        <begin position="93"/>
        <end position="103"/>
    </location>
</feature>